<dbReference type="InterPro" id="IPR010836">
    <property type="entry name" value="SapC"/>
</dbReference>
<protein>
    <recommendedName>
        <fullName evidence="3">SapC family protein</fullName>
    </recommendedName>
</protein>
<evidence type="ECO:0000313" key="1">
    <source>
        <dbReference type="EMBL" id="MBK1632377.1"/>
    </source>
</evidence>
<keyword evidence="2" id="KW-1185">Reference proteome</keyword>
<reference evidence="1 2" key="1">
    <citation type="journal article" date="2020" name="Microorganisms">
        <title>Osmotic Adaptation and Compatible Solute Biosynthesis of Phototrophic Bacteria as Revealed from Genome Analyses.</title>
        <authorList>
            <person name="Imhoff J.F."/>
            <person name="Rahn T."/>
            <person name="Kunzel S."/>
            <person name="Keller A."/>
            <person name="Neulinger S.C."/>
        </authorList>
    </citation>
    <scope>NUCLEOTIDE SEQUENCE [LARGE SCALE GENOMIC DNA]</scope>
    <source>
        <strain evidence="1 2">DSM 6210</strain>
    </source>
</reference>
<accession>A0ABS1CKC6</accession>
<dbReference type="Pfam" id="PF07277">
    <property type="entry name" value="SapC"/>
    <property type="match status" value="1"/>
</dbReference>
<comment type="caution">
    <text evidence="1">The sequence shown here is derived from an EMBL/GenBank/DDBJ whole genome shotgun (WGS) entry which is preliminary data.</text>
</comment>
<gene>
    <name evidence="1" type="ORF">CKO31_16860</name>
</gene>
<evidence type="ECO:0000313" key="2">
    <source>
        <dbReference type="Proteomes" id="UP000748752"/>
    </source>
</evidence>
<dbReference type="EMBL" id="NRRV01000046">
    <property type="protein sequence ID" value="MBK1632377.1"/>
    <property type="molecule type" value="Genomic_DNA"/>
</dbReference>
<proteinExistence type="predicted"/>
<organism evidence="1 2">
    <name type="scientific">Thiohalocapsa halophila</name>
    <dbReference type="NCBI Taxonomy" id="69359"/>
    <lineage>
        <taxon>Bacteria</taxon>
        <taxon>Pseudomonadati</taxon>
        <taxon>Pseudomonadota</taxon>
        <taxon>Gammaproteobacteria</taxon>
        <taxon>Chromatiales</taxon>
        <taxon>Chromatiaceae</taxon>
        <taxon>Thiohalocapsa</taxon>
    </lineage>
</organism>
<sequence length="257" mass="27737">MPNWQPITQERHGGKHWRRFGSYRFAADRVLVPLAAAELSRAVMHLPIAFAQTEQGPMLCALLGVQPDRNLFVGANGRWQGGYVPAALRGHPFALARTGEDQLTLCIDEDSGLLTSPPDGEPFFGAEGKPTQAIQDVLKFLEQTERSRASAAALCKQLQEAGLIAEWPVKLKTSGGEQPVGGLQRVDESALGACPADTLKALQQSGALTLAYCQLLSIQHLQRLGELAQGQAQSAQQRRDDLGFLGSDGSLDFSSQH</sequence>
<name>A0ABS1CKC6_9GAMM</name>
<dbReference type="RefSeq" id="WP_200239904.1">
    <property type="nucleotide sequence ID" value="NZ_NRRV01000046.1"/>
</dbReference>
<evidence type="ECO:0008006" key="3">
    <source>
        <dbReference type="Google" id="ProtNLM"/>
    </source>
</evidence>
<dbReference type="Proteomes" id="UP000748752">
    <property type="component" value="Unassembled WGS sequence"/>
</dbReference>